<feature type="domain" description="Insertion element IS150 protein InsJ-like helix-turn-helix" evidence="1">
    <location>
        <begin position="11"/>
        <end position="45"/>
    </location>
</feature>
<dbReference type="InterPro" id="IPR055247">
    <property type="entry name" value="InsJ-like_HTH"/>
</dbReference>
<evidence type="ECO:0000313" key="3">
    <source>
        <dbReference type="Proteomes" id="UP000222564"/>
    </source>
</evidence>
<comment type="caution">
    <text evidence="2">The sequence shown here is derived from an EMBL/GenBank/DDBJ whole genome shotgun (WGS) entry which is preliminary data.</text>
</comment>
<organism evidence="2 3">
    <name type="scientific">Desulforamulus profundi</name>
    <dbReference type="NCBI Taxonomy" id="1383067"/>
    <lineage>
        <taxon>Bacteria</taxon>
        <taxon>Bacillati</taxon>
        <taxon>Bacillota</taxon>
        <taxon>Clostridia</taxon>
        <taxon>Eubacteriales</taxon>
        <taxon>Peptococcaceae</taxon>
        <taxon>Desulforamulus</taxon>
    </lineage>
</organism>
<dbReference type="SUPFAM" id="SSF88659">
    <property type="entry name" value="Sigma3 and sigma4 domains of RNA polymerase sigma factors"/>
    <property type="match status" value="1"/>
</dbReference>
<reference evidence="2 3" key="1">
    <citation type="submission" date="2013-09" db="EMBL/GenBank/DDBJ databases">
        <title>Biodegradation of hydrocarbons in the deep terrestrial subsurface : characterization of a microbial consortium composed of two Desulfotomaculum species originating from a deep geological formation.</title>
        <authorList>
            <person name="Aullo T."/>
            <person name="Berlendis S."/>
            <person name="Lascourreges J.-F."/>
            <person name="Dessort D."/>
            <person name="Saint-Laurent S."/>
            <person name="Schraauwers B."/>
            <person name="Mas J."/>
            <person name="Magot M."/>
            <person name="Ranchou-Peyruse A."/>
        </authorList>
    </citation>
    <scope>NUCLEOTIDE SEQUENCE [LARGE SCALE GENOMIC DNA]</scope>
    <source>
        <strain evidence="2 3">Bs107</strain>
    </source>
</reference>
<dbReference type="EMBL" id="AWQQ01000013">
    <property type="protein sequence ID" value="PHJ39742.1"/>
    <property type="molecule type" value="Genomic_DNA"/>
</dbReference>
<dbReference type="Pfam" id="PF13518">
    <property type="entry name" value="HTH_28"/>
    <property type="match status" value="1"/>
</dbReference>
<evidence type="ECO:0000313" key="2">
    <source>
        <dbReference type="EMBL" id="PHJ39742.1"/>
    </source>
</evidence>
<dbReference type="InterPro" id="IPR013324">
    <property type="entry name" value="RNA_pol_sigma_r3/r4-like"/>
</dbReference>
<dbReference type="Proteomes" id="UP000222564">
    <property type="component" value="Unassembled WGS sequence"/>
</dbReference>
<name>A0A2C6MIS4_9FIRM</name>
<dbReference type="AlphaFoldDB" id="A0A2C6MIS4"/>
<dbReference type="RefSeq" id="WP_238472727.1">
    <property type="nucleotide sequence ID" value="NZ_AWQQ01000013.1"/>
</dbReference>
<gene>
    <name evidence="2" type="ORF">P378_01590</name>
</gene>
<keyword evidence="3" id="KW-1185">Reference proteome</keyword>
<dbReference type="Gene3D" id="1.10.10.60">
    <property type="entry name" value="Homeodomain-like"/>
    <property type="match status" value="1"/>
</dbReference>
<sequence length="210" mass="24797">MIKLIQKQNILIMYYREGKSQREIARLLGVDRKTVRRYINKYEEKRKELEQSSGLVDPGELIQEIVETPKYTVGNRPKRKVTEDIQSLIKKHLDENEQKRRNGQHKQVKKIIDIYEALVEDNVDISYSSVKRIVRLLERKTKEAFIKESYIPGDVCEFDWGEVKLTIGGKLQIHQMAAFTSAYGNYRYAYLFTKQKTECFQEHMPGSFKK</sequence>
<dbReference type="PANTHER" id="PTHR35004">
    <property type="entry name" value="TRANSPOSASE RV3428C-RELATED"/>
    <property type="match status" value="1"/>
</dbReference>
<protein>
    <recommendedName>
        <fullName evidence="1">Insertion element IS150 protein InsJ-like helix-turn-helix domain-containing protein</fullName>
    </recommendedName>
</protein>
<accession>A0A2C6MIS4</accession>
<proteinExistence type="predicted"/>
<evidence type="ECO:0000259" key="1">
    <source>
        <dbReference type="Pfam" id="PF13518"/>
    </source>
</evidence>